<name>A0A562JCL8_9BACI</name>
<dbReference type="RefSeq" id="WP_144545212.1">
    <property type="nucleotide sequence ID" value="NZ_CBCSDC010000021.1"/>
</dbReference>
<organism evidence="1 2">
    <name type="scientific">Cytobacillus oceanisediminis</name>
    <dbReference type="NCBI Taxonomy" id="665099"/>
    <lineage>
        <taxon>Bacteria</taxon>
        <taxon>Bacillati</taxon>
        <taxon>Bacillota</taxon>
        <taxon>Bacilli</taxon>
        <taxon>Bacillales</taxon>
        <taxon>Bacillaceae</taxon>
        <taxon>Cytobacillus</taxon>
    </lineage>
</organism>
<dbReference type="Proteomes" id="UP000318667">
    <property type="component" value="Unassembled WGS sequence"/>
</dbReference>
<proteinExistence type="predicted"/>
<evidence type="ECO:0000313" key="1">
    <source>
        <dbReference type="EMBL" id="TWH80853.1"/>
    </source>
</evidence>
<gene>
    <name evidence="1" type="ORF">IQ19_04598</name>
</gene>
<dbReference type="AlphaFoldDB" id="A0A562JCL8"/>
<reference evidence="1 2" key="1">
    <citation type="journal article" date="2015" name="Stand. Genomic Sci.">
        <title>Genomic Encyclopedia of Bacterial and Archaeal Type Strains, Phase III: the genomes of soil and plant-associated and newly described type strains.</title>
        <authorList>
            <person name="Whitman W.B."/>
            <person name="Woyke T."/>
            <person name="Klenk H.P."/>
            <person name="Zhou Y."/>
            <person name="Lilburn T.G."/>
            <person name="Beck B.J."/>
            <person name="De Vos P."/>
            <person name="Vandamme P."/>
            <person name="Eisen J.A."/>
            <person name="Garrity G."/>
            <person name="Hugenholtz P."/>
            <person name="Kyrpides N.C."/>
        </authorList>
    </citation>
    <scope>NUCLEOTIDE SEQUENCE [LARGE SCALE GENOMIC DNA]</scope>
    <source>
        <strain evidence="1 2">CGMCC 1.10115</strain>
    </source>
</reference>
<dbReference type="OrthoDB" id="2893031at2"/>
<sequence>MDYSYEEFLEDLGMGRTGNFMFWKFYDSTSEIMGQNVEDLLQKVKLDGKSIMEVWDLIEIDCVF</sequence>
<protein>
    <submittedName>
        <fullName evidence="1">Uncharacterized protein</fullName>
    </submittedName>
</protein>
<dbReference type="EMBL" id="VLKI01000019">
    <property type="protein sequence ID" value="TWH80853.1"/>
    <property type="molecule type" value="Genomic_DNA"/>
</dbReference>
<evidence type="ECO:0000313" key="2">
    <source>
        <dbReference type="Proteomes" id="UP000318667"/>
    </source>
</evidence>
<dbReference type="GeneID" id="65405684"/>
<keyword evidence="2" id="KW-1185">Reference proteome</keyword>
<accession>A0A562JCL8</accession>
<comment type="caution">
    <text evidence="1">The sequence shown here is derived from an EMBL/GenBank/DDBJ whole genome shotgun (WGS) entry which is preliminary data.</text>
</comment>